<evidence type="ECO:0000256" key="6">
    <source>
        <dbReference type="SAM" id="MobiDB-lite"/>
    </source>
</evidence>
<dbReference type="PROSITE" id="PS51448">
    <property type="entry name" value="P_TREFOIL_2"/>
    <property type="match status" value="1"/>
</dbReference>
<feature type="compositionally biased region" description="Low complexity" evidence="6">
    <location>
        <begin position="843"/>
        <end position="853"/>
    </location>
</feature>
<dbReference type="Gene3D" id="2.60.40.1180">
    <property type="entry name" value="Golgi alpha-mannosidase II"/>
    <property type="match status" value="2"/>
</dbReference>
<comment type="subcellular location">
    <subcellularLocation>
        <location evidence="1">Membrane</location>
    </subcellularLocation>
</comment>
<feature type="compositionally biased region" description="Acidic residues" evidence="6">
    <location>
        <begin position="831"/>
        <end position="842"/>
    </location>
</feature>
<dbReference type="SUPFAM" id="SSF51011">
    <property type="entry name" value="Glycosyl hydrolase domain"/>
    <property type="match status" value="1"/>
</dbReference>
<dbReference type="Pfam" id="PF21365">
    <property type="entry name" value="Glyco_hydro_31_3rd"/>
    <property type="match status" value="1"/>
</dbReference>
<evidence type="ECO:0000313" key="9">
    <source>
        <dbReference type="Proteomes" id="UP001148838"/>
    </source>
</evidence>
<dbReference type="CDD" id="cd14752">
    <property type="entry name" value="GH31_N"/>
    <property type="match status" value="1"/>
</dbReference>
<dbReference type="InterPro" id="IPR000322">
    <property type="entry name" value="Glyco_hydro_31_TIM"/>
</dbReference>
<evidence type="ECO:0000256" key="2">
    <source>
        <dbReference type="ARBA" id="ARBA00007806"/>
    </source>
</evidence>
<dbReference type="InterPro" id="IPR013780">
    <property type="entry name" value="Glyco_hydro_b"/>
</dbReference>
<keyword evidence="9" id="KW-1185">Reference proteome</keyword>
<dbReference type="SUPFAM" id="SSF74650">
    <property type="entry name" value="Galactose mutarotase-like"/>
    <property type="match status" value="1"/>
</dbReference>
<dbReference type="PANTHER" id="PTHR22762:SF131">
    <property type="entry name" value="GLYCOSIDE HYDROLASE FAMILY 31 N-TERMINAL DOMAIN-CONTAINING PROTEIN"/>
    <property type="match status" value="1"/>
</dbReference>
<feature type="non-terminal residue" evidence="8">
    <location>
        <position position="928"/>
    </location>
</feature>
<reference evidence="8 9" key="1">
    <citation type="journal article" date="2022" name="Allergy">
        <title>Genome assembly and annotation of Periplaneta americana reveal a comprehensive cockroach allergen profile.</title>
        <authorList>
            <person name="Wang L."/>
            <person name="Xiong Q."/>
            <person name="Saelim N."/>
            <person name="Wang L."/>
            <person name="Nong W."/>
            <person name="Wan A.T."/>
            <person name="Shi M."/>
            <person name="Liu X."/>
            <person name="Cao Q."/>
            <person name="Hui J.H.L."/>
            <person name="Sookrung N."/>
            <person name="Leung T.F."/>
            <person name="Tungtrongchitr A."/>
            <person name="Tsui S.K.W."/>
        </authorList>
    </citation>
    <scope>NUCLEOTIDE SEQUENCE [LARGE SCALE GENOMIC DNA]</scope>
    <source>
        <strain evidence="8">PWHHKU_190912</strain>
    </source>
</reference>
<dbReference type="SUPFAM" id="SSF51445">
    <property type="entry name" value="(Trans)glycosidases"/>
    <property type="match status" value="1"/>
</dbReference>
<feature type="compositionally biased region" description="Low complexity" evidence="6">
    <location>
        <begin position="860"/>
        <end position="870"/>
    </location>
</feature>
<dbReference type="Gene3D" id="2.60.40.1760">
    <property type="entry name" value="glycosyl hydrolase (family 31)"/>
    <property type="match status" value="1"/>
</dbReference>
<evidence type="ECO:0000256" key="3">
    <source>
        <dbReference type="ARBA" id="ARBA00023136"/>
    </source>
</evidence>
<comment type="caution">
    <text evidence="4">Lacks conserved residue(s) required for the propagation of feature annotation.</text>
</comment>
<gene>
    <name evidence="8" type="ORF">ANN_10905</name>
</gene>
<dbReference type="Proteomes" id="UP001148838">
    <property type="component" value="Unassembled WGS sequence"/>
</dbReference>
<evidence type="ECO:0000256" key="1">
    <source>
        <dbReference type="ARBA" id="ARBA00004370"/>
    </source>
</evidence>
<feature type="compositionally biased region" description="Low complexity" evidence="6">
    <location>
        <begin position="817"/>
        <end position="830"/>
    </location>
</feature>
<keyword evidence="3" id="KW-0472">Membrane</keyword>
<evidence type="ECO:0000256" key="5">
    <source>
        <dbReference type="RuleBase" id="RU361185"/>
    </source>
</evidence>
<evidence type="ECO:0000256" key="4">
    <source>
        <dbReference type="PROSITE-ProRule" id="PRU00779"/>
    </source>
</evidence>
<dbReference type="Pfam" id="PF01055">
    <property type="entry name" value="Glyco_hydro_31_2nd"/>
    <property type="match status" value="1"/>
</dbReference>
<feature type="region of interest" description="Disordered" evidence="6">
    <location>
        <begin position="817"/>
        <end position="928"/>
    </location>
</feature>
<evidence type="ECO:0000259" key="7">
    <source>
        <dbReference type="PROSITE" id="PS51448"/>
    </source>
</evidence>
<comment type="caution">
    <text evidence="8">The sequence shown here is derived from an EMBL/GenBank/DDBJ whole genome shotgun (WGS) entry which is preliminary data.</text>
</comment>
<dbReference type="InterPro" id="IPR000519">
    <property type="entry name" value="P_trefoil_dom"/>
</dbReference>
<dbReference type="Gene3D" id="3.20.20.80">
    <property type="entry name" value="Glycosidases"/>
    <property type="match status" value="1"/>
</dbReference>
<feature type="compositionally biased region" description="Low complexity" evidence="6">
    <location>
        <begin position="877"/>
        <end position="887"/>
    </location>
</feature>
<dbReference type="PANTHER" id="PTHR22762">
    <property type="entry name" value="ALPHA-GLUCOSIDASE"/>
    <property type="match status" value="1"/>
</dbReference>
<dbReference type="InterPro" id="IPR011013">
    <property type="entry name" value="Gal_mutarotase_sf_dom"/>
</dbReference>
<organism evidence="8 9">
    <name type="scientific">Periplaneta americana</name>
    <name type="common">American cockroach</name>
    <name type="synonym">Blatta americana</name>
    <dbReference type="NCBI Taxonomy" id="6978"/>
    <lineage>
        <taxon>Eukaryota</taxon>
        <taxon>Metazoa</taxon>
        <taxon>Ecdysozoa</taxon>
        <taxon>Arthropoda</taxon>
        <taxon>Hexapoda</taxon>
        <taxon>Insecta</taxon>
        <taxon>Pterygota</taxon>
        <taxon>Neoptera</taxon>
        <taxon>Polyneoptera</taxon>
        <taxon>Dictyoptera</taxon>
        <taxon>Blattodea</taxon>
        <taxon>Blattoidea</taxon>
        <taxon>Blattidae</taxon>
        <taxon>Blattinae</taxon>
        <taxon>Periplaneta</taxon>
    </lineage>
</organism>
<dbReference type="InterPro" id="IPR048395">
    <property type="entry name" value="Glyco_hydro_31_C"/>
</dbReference>
<sequence length="928" mass="101535">MTEDICIGAGCCWNASYGTCFHAFPSHHSYKVKDWRSTENALNLLESKYLSLQTRREKTPYARNAVPELQSLLVPVSRDHLRLFIYDPNAAEPTVTARSSLENSNFKVHINGPDYFSLEVYRRSDNSSLFKTSLSPKIASTNYWEMGLLFSRNGSVFGLGELQLPTEPKVLYNSGHRLGANPFVISLDPDGRAHGVLFHNPGPMEFHLLEHSNLLIVKSLSTWMWDLSVFAGPTPADVMAQYTSLDGLGVMLPPSWALGLHVCRDIGNDDVTLMSEHVHNFTVAAAADIPYESDCLHEGLMDSLDFTLSEEVMPMLDEVQNAGRRIMISLPAQIRAYLAHGWPGDFFVRNEHGNLYLDVYRGYDVCFPDLFDDNVTSWISSRLEDLLNTSNVNVGISGFVLQDNWPASNGREPVRESMDYVPDGSLSKGTLWWMARDGDTPHYLKHNEYGLQHAKTVASNLNLETHLVLSAATFTGTGAMAGSHAHAVADVECTWNNMKKALSTALGLGLAGVPLASGGPVCGSGGEYDEELCLRWYHMSTMLPLIRVSSVLPLRDPLNLASGYCRSAVKTALEMRYSLLAYLYTLFYEASLTGVPVARPMFFDFPADNTTWTLDEQYMLGSALLVRPAFYSDAVTVPVYLPNENTTWYHFLGGNKVNNGTGRQEITVFSLDKQLVVLVRGGFIIPVQEPKVIVRETLSSPYTLLVALKCTVSNRCDASGSLYVDSDLDFSFTATEQGVEIQSSCNDSTSSPILDAVTVYGLDGIGCDSVNIVNGSAMPCFLKDQVLKITDMNLQLCNREGIIMEWNLTNIPESTTLKTTAPTTIPSTSDDTIDSENTDDSTTDTAPSTTSPETTDDSATDTGPSTISPETTDDSTTDTAPSTTNPETTDDSTTDTAPSTTDDSTIDTAPTTTDDSTTDTAPSTTDDS</sequence>
<feature type="domain" description="P-type" evidence="7">
    <location>
        <begin position="1"/>
        <end position="24"/>
    </location>
</feature>
<comment type="similarity">
    <text evidence="2 5">Belongs to the glycosyl hydrolase 31 family.</text>
</comment>
<dbReference type="InterPro" id="IPR017853">
    <property type="entry name" value="GH"/>
</dbReference>
<proteinExistence type="inferred from homology"/>
<keyword evidence="5" id="KW-0378">Hydrolase</keyword>
<evidence type="ECO:0000313" key="8">
    <source>
        <dbReference type="EMBL" id="KAJ4441055.1"/>
    </source>
</evidence>
<name>A0ABQ8T3I9_PERAM</name>
<feature type="compositionally biased region" description="Low complexity" evidence="6">
    <location>
        <begin position="894"/>
        <end position="928"/>
    </location>
</feature>
<protein>
    <recommendedName>
        <fullName evidence="7">P-type domain-containing protein</fullName>
    </recommendedName>
</protein>
<dbReference type="EMBL" id="JAJSOF020000015">
    <property type="protein sequence ID" value="KAJ4441055.1"/>
    <property type="molecule type" value="Genomic_DNA"/>
</dbReference>
<accession>A0ABQ8T3I9</accession>
<keyword evidence="5" id="KW-0326">Glycosidase</keyword>